<evidence type="ECO:0000313" key="3">
    <source>
        <dbReference type="Proteomes" id="UP000316778"/>
    </source>
</evidence>
<dbReference type="Gene3D" id="1.10.260.40">
    <property type="entry name" value="lambda repressor-like DNA-binding domains"/>
    <property type="match status" value="1"/>
</dbReference>
<sequence>MESKPHASDIDLYVIEQVKKKRQELKISQLALSQALSAADSFVSNVESSKYRTKYNVRHLNEIARILKCSPKDFWPDDPL</sequence>
<name>A0A562T810_CHIJA</name>
<evidence type="ECO:0000313" key="2">
    <source>
        <dbReference type="EMBL" id="TWI89274.1"/>
    </source>
</evidence>
<proteinExistence type="predicted"/>
<dbReference type="SMART" id="SM00530">
    <property type="entry name" value="HTH_XRE"/>
    <property type="match status" value="1"/>
</dbReference>
<dbReference type="EMBL" id="VLLG01000003">
    <property type="protein sequence ID" value="TWI89274.1"/>
    <property type="molecule type" value="Genomic_DNA"/>
</dbReference>
<feature type="domain" description="HTH cro/C1-type" evidence="1">
    <location>
        <begin position="18"/>
        <end position="74"/>
    </location>
</feature>
<evidence type="ECO:0000259" key="1">
    <source>
        <dbReference type="PROSITE" id="PS50943"/>
    </source>
</evidence>
<dbReference type="SUPFAM" id="SSF47413">
    <property type="entry name" value="lambda repressor-like DNA-binding domains"/>
    <property type="match status" value="1"/>
</dbReference>
<reference evidence="2 3" key="1">
    <citation type="journal article" date="2013" name="Stand. Genomic Sci.">
        <title>Genomic Encyclopedia of Type Strains, Phase I: The one thousand microbial genomes (KMG-I) project.</title>
        <authorList>
            <person name="Kyrpides N.C."/>
            <person name="Woyke T."/>
            <person name="Eisen J.A."/>
            <person name="Garrity G."/>
            <person name="Lilburn T.G."/>
            <person name="Beck B.J."/>
            <person name="Whitman W.B."/>
            <person name="Hugenholtz P."/>
            <person name="Klenk H.P."/>
        </authorList>
    </citation>
    <scope>NUCLEOTIDE SEQUENCE [LARGE SCALE GENOMIC DNA]</scope>
    <source>
        <strain evidence="2 3">DSM 13484</strain>
    </source>
</reference>
<organism evidence="2 3">
    <name type="scientific">Chitinophaga japonensis</name>
    <name type="common">Flexibacter japonensis</name>
    <dbReference type="NCBI Taxonomy" id="104662"/>
    <lineage>
        <taxon>Bacteria</taxon>
        <taxon>Pseudomonadati</taxon>
        <taxon>Bacteroidota</taxon>
        <taxon>Chitinophagia</taxon>
        <taxon>Chitinophagales</taxon>
        <taxon>Chitinophagaceae</taxon>
        <taxon>Chitinophaga</taxon>
    </lineage>
</organism>
<dbReference type="InterPro" id="IPR010982">
    <property type="entry name" value="Lambda_DNA-bd_dom_sf"/>
</dbReference>
<dbReference type="GO" id="GO:0003677">
    <property type="term" value="F:DNA binding"/>
    <property type="evidence" value="ECO:0007669"/>
    <property type="project" value="InterPro"/>
</dbReference>
<dbReference type="Proteomes" id="UP000316778">
    <property type="component" value="Unassembled WGS sequence"/>
</dbReference>
<dbReference type="InterPro" id="IPR001387">
    <property type="entry name" value="Cro/C1-type_HTH"/>
</dbReference>
<comment type="caution">
    <text evidence="2">The sequence shown here is derived from an EMBL/GenBank/DDBJ whole genome shotgun (WGS) entry which is preliminary data.</text>
</comment>
<keyword evidence="3" id="KW-1185">Reference proteome</keyword>
<dbReference type="RefSeq" id="WP_145715486.1">
    <property type="nucleotide sequence ID" value="NZ_BAAAFY010000001.1"/>
</dbReference>
<accession>A0A562T810</accession>
<gene>
    <name evidence="2" type="ORF">LX66_3369</name>
</gene>
<dbReference type="CDD" id="cd00093">
    <property type="entry name" value="HTH_XRE"/>
    <property type="match status" value="1"/>
</dbReference>
<protein>
    <recommendedName>
        <fullName evidence="1">HTH cro/C1-type domain-containing protein</fullName>
    </recommendedName>
</protein>
<dbReference type="AlphaFoldDB" id="A0A562T810"/>
<dbReference type="PROSITE" id="PS50943">
    <property type="entry name" value="HTH_CROC1"/>
    <property type="match status" value="1"/>
</dbReference>
<dbReference type="OrthoDB" id="1098513at2"/>